<accession>A0ABX6T265</accession>
<evidence type="ECO:0000313" key="2">
    <source>
        <dbReference type="Proteomes" id="UP000516134"/>
    </source>
</evidence>
<dbReference type="EMBL" id="CP060780">
    <property type="protein sequence ID" value="QNP42987.1"/>
    <property type="molecule type" value="Genomic_DNA"/>
</dbReference>
<dbReference type="Proteomes" id="UP000516134">
    <property type="component" value="Chromosome"/>
</dbReference>
<sequence>MSRYQVTSIRRDRAHPDCLIESVGFAGQIYSIDETMRWLDASPDNQLWVVDDDGESVWVSARQHLRTGRYFLTTERGGQPLSELASLSECPQAGSSRSAFRFAQAVERPAIEDQDEFWTSRARVPSRSTM</sequence>
<name>A0ABX6T265_9SPHN</name>
<evidence type="ECO:0008006" key="3">
    <source>
        <dbReference type="Google" id="ProtNLM"/>
    </source>
</evidence>
<dbReference type="RefSeq" id="WP_187714418.1">
    <property type="nucleotide sequence ID" value="NZ_BAABJC010000001.1"/>
</dbReference>
<proteinExistence type="predicted"/>
<reference evidence="1 2" key="1">
    <citation type="submission" date="2020-08" db="EMBL/GenBank/DDBJ databases">
        <title>Genome sequence of Sphingomonas daechungensis KACC 18115T.</title>
        <authorList>
            <person name="Hyun D.-W."/>
            <person name="Bae J.-W."/>
        </authorList>
    </citation>
    <scope>NUCLEOTIDE SEQUENCE [LARGE SCALE GENOMIC DNA]</scope>
    <source>
        <strain evidence="1 2">KACC 18115</strain>
    </source>
</reference>
<organism evidence="1 2">
    <name type="scientific">Sphingomonas daechungensis</name>
    <dbReference type="NCBI Taxonomy" id="1176646"/>
    <lineage>
        <taxon>Bacteria</taxon>
        <taxon>Pseudomonadati</taxon>
        <taxon>Pseudomonadota</taxon>
        <taxon>Alphaproteobacteria</taxon>
        <taxon>Sphingomonadales</taxon>
        <taxon>Sphingomonadaceae</taxon>
        <taxon>Sphingomonas</taxon>
    </lineage>
</organism>
<evidence type="ECO:0000313" key="1">
    <source>
        <dbReference type="EMBL" id="QNP42987.1"/>
    </source>
</evidence>
<gene>
    <name evidence="1" type="ORF">H9L15_13485</name>
</gene>
<protein>
    <recommendedName>
        <fullName evidence="3">DUF3892 domain-containing protein</fullName>
    </recommendedName>
</protein>
<keyword evidence="2" id="KW-1185">Reference proteome</keyword>